<dbReference type="EMBL" id="BGZK01001404">
    <property type="protein sequence ID" value="GBP79200.1"/>
    <property type="molecule type" value="Genomic_DNA"/>
</dbReference>
<comment type="caution">
    <text evidence="1">The sequence shown here is derived from an EMBL/GenBank/DDBJ whole genome shotgun (WGS) entry which is preliminary data.</text>
</comment>
<proteinExistence type="predicted"/>
<dbReference type="Proteomes" id="UP000299102">
    <property type="component" value="Unassembled WGS sequence"/>
</dbReference>
<dbReference type="AlphaFoldDB" id="A0A4C1YVE5"/>
<accession>A0A4C1YVE5</accession>
<organism evidence="1 2">
    <name type="scientific">Eumeta variegata</name>
    <name type="common">Bagworm moth</name>
    <name type="synonym">Eumeta japonica</name>
    <dbReference type="NCBI Taxonomy" id="151549"/>
    <lineage>
        <taxon>Eukaryota</taxon>
        <taxon>Metazoa</taxon>
        <taxon>Ecdysozoa</taxon>
        <taxon>Arthropoda</taxon>
        <taxon>Hexapoda</taxon>
        <taxon>Insecta</taxon>
        <taxon>Pterygota</taxon>
        <taxon>Neoptera</taxon>
        <taxon>Endopterygota</taxon>
        <taxon>Lepidoptera</taxon>
        <taxon>Glossata</taxon>
        <taxon>Ditrysia</taxon>
        <taxon>Tineoidea</taxon>
        <taxon>Psychidae</taxon>
        <taxon>Oiketicinae</taxon>
        <taxon>Eumeta</taxon>
    </lineage>
</organism>
<gene>
    <name evidence="1" type="ORF">EVAR_53066_1</name>
</gene>
<protein>
    <submittedName>
        <fullName evidence="1">Uncharacterized protein</fullName>
    </submittedName>
</protein>
<name>A0A4C1YVE5_EUMVA</name>
<reference evidence="1 2" key="1">
    <citation type="journal article" date="2019" name="Commun. Biol.">
        <title>The bagworm genome reveals a unique fibroin gene that provides high tensile strength.</title>
        <authorList>
            <person name="Kono N."/>
            <person name="Nakamura H."/>
            <person name="Ohtoshi R."/>
            <person name="Tomita M."/>
            <person name="Numata K."/>
            <person name="Arakawa K."/>
        </authorList>
    </citation>
    <scope>NUCLEOTIDE SEQUENCE [LARGE SCALE GENOMIC DNA]</scope>
</reference>
<sequence>MQKVCHSSRSLIVSGRRRYFKNEKQKLSHTHTNSVSFCSHSRSARDRGRVVADVAHCEEAPARPLRYHTVGEQMSSNTFRCCLSSNGVTVSVGRSSIHCPDPLHRPILLSVRYSTPTQEANNAPVIAL</sequence>
<keyword evidence="2" id="KW-1185">Reference proteome</keyword>
<evidence type="ECO:0000313" key="1">
    <source>
        <dbReference type="EMBL" id="GBP79200.1"/>
    </source>
</evidence>
<evidence type="ECO:0000313" key="2">
    <source>
        <dbReference type="Proteomes" id="UP000299102"/>
    </source>
</evidence>